<dbReference type="Pfam" id="PF00326">
    <property type="entry name" value="Peptidase_S9"/>
    <property type="match status" value="1"/>
</dbReference>
<evidence type="ECO:0000259" key="1">
    <source>
        <dbReference type="Pfam" id="PF00326"/>
    </source>
</evidence>
<dbReference type="SUPFAM" id="SSF53474">
    <property type="entry name" value="alpha/beta-Hydrolases"/>
    <property type="match status" value="1"/>
</dbReference>
<dbReference type="Proteomes" id="UP000177053">
    <property type="component" value="Unassembled WGS sequence"/>
</dbReference>
<evidence type="ECO:0000313" key="2">
    <source>
        <dbReference type="EMBL" id="OGM11575.1"/>
    </source>
</evidence>
<accession>A0A1F7XB60</accession>
<dbReference type="EMBL" id="MGFS01000015">
    <property type="protein sequence ID" value="OGM11575.1"/>
    <property type="molecule type" value="Genomic_DNA"/>
</dbReference>
<gene>
    <name evidence="2" type="ORF">A2Z22_02140</name>
</gene>
<sequence length="268" mass="30494">MNSNSTLLKLGKISGIYYPCGYKTKTILIYGIGTPNVPDNGNLPEAKTVSEAGYDIFVPDYIGFGRSPGTFTPTNCIKTFLILYELFKKGIKGINNYTHKNIFLKYQKILFAGRSLAGAYLPLLPRYNKDIKYLGIIFGALDQSEQGIIKGEETNRDFINSIMLDGYKYLYKGFNKKIWLKHLNDLDGLSPMDNIKYLKNSVIFIAHGKKDTCIHYSKSVKFYNILIKTFPDNKNQYKLKLYENGSHNSLTATKALEDYLKFIRGGDY</sequence>
<dbReference type="Gene3D" id="3.40.50.1820">
    <property type="entry name" value="alpha/beta hydrolase"/>
    <property type="match status" value="1"/>
</dbReference>
<proteinExistence type="predicted"/>
<protein>
    <recommendedName>
        <fullName evidence="1">Peptidase S9 prolyl oligopeptidase catalytic domain-containing protein</fullName>
    </recommendedName>
</protein>
<dbReference type="InterPro" id="IPR001375">
    <property type="entry name" value="Peptidase_S9_cat"/>
</dbReference>
<name>A0A1F7XB60_9BACT</name>
<dbReference type="AlphaFoldDB" id="A0A1F7XB60"/>
<organism evidence="2 3">
    <name type="scientific">Candidatus Woesebacteria bacterium RBG_16_34_12</name>
    <dbReference type="NCBI Taxonomy" id="1802480"/>
    <lineage>
        <taxon>Bacteria</taxon>
        <taxon>Candidatus Woeseibacteriota</taxon>
    </lineage>
</organism>
<reference evidence="2 3" key="1">
    <citation type="journal article" date="2016" name="Nat. Commun.">
        <title>Thousands of microbial genomes shed light on interconnected biogeochemical processes in an aquifer system.</title>
        <authorList>
            <person name="Anantharaman K."/>
            <person name="Brown C.T."/>
            <person name="Hug L.A."/>
            <person name="Sharon I."/>
            <person name="Castelle C.J."/>
            <person name="Probst A.J."/>
            <person name="Thomas B.C."/>
            <person name="Singh A."/>
            <person name="Wilkins M.J."/>
            <person name="Karaoz U."/>
            <person name="Brodie E.L."/>
            <person name="Williams K.H."/>
            <person name="Hubbard S.S."/>
            <person name="Banfield J.F."/>
        </authorList>
    </citation>
    <scope>NUCLEOTIDE SEQUENCE [LARGE SCALE GENOMIC DNA]</scope>
</reference>
<dbReference type="GO" id="GO:0008236">
    <property type="term" value="F:serine-type peptidase activity"/>
    <property type="evidence" value="ECO:0007669"/>
    <property type="project" value="InterPro"/>
</dbReference>
<evidence type="ECO:0000313" key="3">
    <source>
        <dbReference type="Proteomes" id="UP000177053"/>
    </source>
</evidence>
<dbReference type="InterPro" id="IPR029058">
    <property type="entry name" value="AB_hydrolase_fold"/>
</dbReference>
<feature type="domain" description="Peptidase S9 prolyl oligopeptidase catalytic" evidence="1">
    <location>
        <begin position="183"/>
        <end position="259"/>
    </location>
</feature>
<dbReference type="GO" id="GO:0006508">
    <property type="term" value="P:proteolysis"/>
    <property type="evidence" value="ECO:0007669"/>
    <property type="project" value="InterPro"/>
</dbReference>
<comment type="caution">
    <text evidence="2">The sequence shown here is derived from an EMBL/GenBank/DDBJ whole genome shotgun (WGS) entry which is preliminary data.</text>
</comment>